<dbReference type="CDD" id="cd03801">
    <property type="entry name" value="GT4_PimA-like"/>
    <property type="match status" value="1"/>
</dbReference>
<dbReference type="STRING" id="478744.SAMN05444359_101393"/>
<evidence type="ECO:0000256" key="2">
    <source>
        <dbReference type="ARBA" id="ARBA00022679"/>
    </source>
</evidence>
<dbReference type="InParanoid" id="A0A1H8ZP39"/>
<evidence type="ECO:0000313" key="6">
    <source>
        <dbReference type="Proteomes" id="UP000199021"/>
    </source>
</evidence>
<evidence type="ECO:0000259" key="4">
    <source>
        <dbReference type="Pfam" id="PF13439"/>
    </source>
</evidence>
<dbReference type="PANTHER" id="PTHR12526:SF629">
    <property type="entry name" value="TEICHURONIC ACID BIOSYNTHESIS GLYCOSYLTRANSFERASE TUAH-RELATED"/>
    <property type="match status" value="1"/>
</dbReference>
<dbReference type="PANTHER" id="PTHR12526">
    <property type="entry name" value="GLYCOSYLTRANSFERASE"/>
    <property type="match status" value="1"/>
</dbReference>
<sequence>MRIICTVTNDLSQDQRMDRICTSLARAGHQVTLVGRELPDSLPLPDRPYKTHRIRCKNLSGKKFYTEYNFKLIRSLLLWRYDAICSVDLDTLSAGIALTRGRAKLVFDAHEWFSETPEVVGRPMIKGVWRGMAKALVPRTDARYTVAPQLAKKLEQEYGMPFQTVRNLPLRSTKADNRITPDKKILLYQGMLNPGRGLETAIEALAKLPSCELWLVGSGPEEGALRRCSEKFGVSDRVRFAGFRPPAELANITGQAWLGLNLLDGSSPSYYYSLANKALDYIQAGLPSIQMDFPEYRTLQRQYGCFLLQKDLKAKSLAQNIQSLIERPVSYEELEVRCSVAAEELVWEREEEKLLRIWREVAR</sequence>
<dbReference type="OrthoDB" id="9813214at2"/>
<feature type="domain" description="Glycosyltransferase subfamily 4-like N-terminal" evidence="4">
    <location>
        <begin position="18"/>
        <end position="165"/>
    </location>
</feature>
<feature type="domain" description="Glycosyl transferase family 1" evidence="3">
    <location>
        <begin position="174"/>
        <end position="340"/>
    </location>
</feature>
<dbReference type="InterPro" id="IPR001296">
    <property type="entry name" value="Glyco_trans_1"/>
</dbReference>
<name>A0A1H8ZP39_9BACT</name>
<dbReference type="Proteomes" id="UP000199021">
    <property type="component" value="Unassembled WGS sequence"/>
</dbReference>
<accession>A0A1H8ZP39</accession>
<keyword evidence="2 5" id="KW-0808">Transferase</keyword>
<reference evidence="6" key="1">
    <citation type="submission" date="2016-10" db="EMBL/GenBank/DDBJ databases">
        <authorList>
            <person name="Varghese N."/>
            <person name="Submissions S."/>
        </authorList>
    </citation>
    <scope>NUCLEOTIDE SEQUENCE [LARGE SCALE GENOMIC DNA]</scope>
    <source>
        <strain evidence="6">DSM 24740</strain>
    </source>
</reference>
<protein>
    <submittedName>
        <fullName evidence="5">Glycosyltransferase involved in cell wall bisynthesis</fullName>
    </submittedName>
</protein>
<dbReference type="EMBL" id="FOFB01000001">
    <property type="protein sequence ID" value="SEP66114.1"/>
    <property type="molecule type" value="Genomic_DNA"/>
</dbReference>
<dbReference type="Pfam" id="PF13439">
    <property type="entry name" value="Glyco_transf_4"/>
    <property type="match status" value="1"/>
</dbReference>
<dbReference type="Pfam" id="PF00534">
    <property type="entry name" value="Glycos_transf_1"/>
    <property type="match status" value="1"/>
</dbReference>
<dbReference type="GO" id="GO:0016757">
    <property type="term" value="F:glycosyltransferase activity"/>
    <property type="evidence" value="ECO:0007669"/>
    <property type="project" value="UniProtKB-KW"/>
</dbReference>
<keyword evidence="1" id="KW-0328">Glycosyltransferase</keyword>
<evidence type="ECO:0000256" key="1">
    <source>
        <dbReference type="ARBA" id="ARBA00022676"/>
    </source>
</evidence>
<gene>
    <name evidence="5" type="ORF">SAMN05444359_101393</name>
</gene>
<organism evidence="5 6">
    <name type="scientific">Neolewinella agarilytica</name>
    <dbReference type="NCBI Taxonomy" id="478744"/>
    <lineage>
        <taxon>Bacteria</taxon>
        <taxon>Pseudomonadati</taxon>
        <taxon>Bacteroidota</taxon>
        <taxon>Saprospiria</taxon>
        <taxon>Saprospirales</taxon>
        <taxon>Lewinellaceae</taxon>
        <taxon>Neolewinella</taxon>
    </lineage>
</organism>
<dbReference type="InterPro" id="IPR028098">
    <property type="entry name" value="Glyco_trans_4-like_N"/>
</dbReference>
<keyword evidence="6" id="KW-1185">Reference proteome</keyword>
<dbReference type="RefSeq" id="WP_090165106.1">
    <property type="nucleotide sequence ID" value="NZ_FOFB01000001.1"/>
</dbReference>
<dbReference type="Gene3D" id="3.40.50.2000">
    <property type="entry name" value="Glycogen Phosphorylase B"/>
    <property type="match status" value="2"/>
</dbReference>
<dbReference type="AlphaFoldDB" id="A0A1H8ZP39"/>
<dbReference type="SUPFAM" id="SSF53756">
    <property type="entry name" value="UDP-Glycosyltransferase/glycogen phosphorylase"/>
    <property type="match status" value="1"/>
</dbReference>
<proteinExistence type="predicted"/>
<evidence type="ECO:0000313" key="5">
    <source>
        <dbReference type="EMBL" id="SEP66114.1"/>
    </source>
</evidence>
<evidence type="ECO:0000259" key="3">
    <source>
        <dbReference type="Pfam" id="PF00534"/>
    </source>
</evidence>